<evidence type="ECO:0000313" key="2">
    <source>
        <dbReference type="Proteomes" id="UP000515917"/>
    </source>
</evidence>
<sequence length="94" mass="10567">MLIQGDSCTEATYEPNGFNPEKEVNHFSYTSSRVSKRVCNGYEPTANTDFSVFGYYADWAQYDDRLDNLLASNSGCGWGVDLILLEAKAYDSWS</sequence>
<dbReference type="InterPro" id="IPR029070">
    <property type="entry name" value="Chitinase_insertion_sf"/>
</dbReference>
<keyword evidence="2" id="KW-1185">Reference proteome</keyword>
<dbReference type="AlphaFoldDB" id="A0A7G3GAG9"/>
<organism evidence="1 2">
    <name type="scientific">Iodobacter fluviatilis</name>
    <dbReference type="NCBI Taxonomy" id="537"/>
    <lineage>
        <taxon>Bacteria</taxon>
        <taxon>Pseudomonadati</taxon>
        <taxon>Pseudomonadota</taxon>
        <taxon>Betaproteobacteria</taxon>
        <taxon>Neisseriales</taxon>
        <taxon>Chitinibacteraceae</taxon>
        <taxon>Iodobacter</taxon>
    </lineage>
</organism>
<dbReference type="KEGG" id="ifl:C1H71_11265"/>
<dbReference type="Gene3D" id="3.10.50.10">
    <property type="match status" value="1"/>
</dbReference>
<dbReference type="EMBL" id="CP025781">
    <property type="protein sequence ID" value="QBC44052.1"/>
    <property type="molecule type" value="Genomic_DNA"/>
</dbReference>
<protein>
    <submittedName>
        <fullName evidence="1">Uncharacterized protein</fullName>
    </submittedName>
</protein>
<dbReference type="Proteomes" id="UP000515917">
    <property type="component" value="Chromosome"/>
</dbReference>
<reference evidence="1 2" key="1">
    <citation type="submission" date="2018-01" db="EMBL/GenBank/DDBJ databases">
        <title>Genome sequence of Iodobacter sp. strain PCH194 isolated from Indian Trans-Himalaya.</title>
        <authorList>
            <person name="Kumar V."/>
            <person name="Thakur V."/>
            <person name="Kumar S."/>
            <person name="Singh D."/>
        </authorList>
    </citation>
    <scope>NUCLEOTIDE SEQUENCE [LARGE SCALE GENOMIC DNA]</scope>
    <source>
        <strain evidence="1 2">PCH194</strain>
    </source>
</reference>
<accession>A0A7G3GAG9</accession>
<gene>
    <name evidence="1" type="ORF">C1H71_11265</name>
</gene>
<proteinExistence type="predicted"/>
<name>A0A7G3GAG9_9NEIS</name>
<evidence type="ECO:0000313" key="1">
    <source>
        <dbReference type="EMBL" id="QBC44052.1"/>
    </source>
</evidence>